<feature type="compositionally biased region" description="Acidic residues" evidence="1">
    <location>
        <begin position="463"/>
        <end position="474"/>
    </location>
</feature>
<dbReference type="EMBL" id="CP144089">
    <property type="protein sequence ID" value="WWD04813.1"/>
    <property type="molecule type" value="Genomic_DNA"/>
</dbReference>
<feature type="compositionally biased region" description="Polar residues" evidence="1">
    <location>
        <begin position="505"/>
        <end position="514"/>
    </location>
</feature>
<evidence type="ECO:0000313" key="2">
    <source>
        <dbReference type="EMBL" id="WWD04813.1"/>
    </source>
</evidence>
<name>A0AAX4KFJ9_9TREE</name>
<feature type="compositionally biased region" description="Basic and acidic residues" evidence="1">
    <location>
        <begin position="105"/>
        <end position="115"/>
    </location>
</feature>
<dbReference type="Proteomes" id="UP001358614">
    <property type="component" value="Chromosome 1"/>
</dbReference>
<feature type="compositionally biased region" description="Low complexity" evidence="1">
    <location>
        <begin position="80"/>
        <end position="96"/>
    </location>
</feature>
<feature type="compositionally biased region" description="Low complexity" evidence="1">
    <location>
        <begin position="321"/>
        <end position="335"/>
    </location>
</feature>
<keyword evidence="3" id="KW-1185">Reference proteome</keyword>
<feature type="compositionally biased region" description="Polar residues" evidence="1">
    <location>
        <begin position="261"/>
        <end position="279"/>
    </location>
</feature>
<evidence type="ECO:0000313" key="3">
    <source>
        <dbReference type="Proteomes" id="UP001358614"/>
    </source>
</evidence>
<evidence type="ECO:0000256" key="1">
    <source>
        <dbReference type="SAM" id="MobiDB-lite"/>
    </source>
</evidence>
<feature type="compositionally biased region" description="Low complexity" evidence="1">
    <location>
        <begin position="215"/>
        <end position="232"/>
    </location>
</feature>
<evidence type="ECO:0008006" key="4">
    <source>
        <dbReference type="Google" id="ProtNLM"/>
    </source>
</evidence>
<dbReference type="KEGG" id="ker:91101688"/>
<reference evidence="2 3" key="1">
    <citation type="submission" date="2024-01" db="EMBL/GenBank/DDBJ databases">
        <title>Comparative genomics of Cryptococcus and Kwoniella reveals pathogenesis evolution and contrasting modes of karyotype evolution via chromosome fusion or intercentromeric recombination.</title>
        <authorList>
            <person name="Coelho M.A."/>
            <person name="David-Palma M."/>
            <person name="Shea T."/>
            <person name="Bowers K."/>
            <person name="McGinley-Smith S."/>
            <person name="Mohammad A.W."/>
            <person name="Gnirke A."/>
            <person name="Yurkov A.M."/>
            <person name="Nowrousian M."/>
            <person name="Sun S."/>
            <person name="Cuomo C.A."/>
            <person name="Heitman J."/>
        </authorList>
    </citation>
    <scope>NUCLEOTIDE SEQUENCE [LARGE SCALE GENOMIC DNA]</scope>
    <source>
        <strain evidence="2 3">PYCC6329</strain>
    </source>
</reference>
<gene>
    <name evidence="2" type="ORF">V865_002884</name>
</gene>
<sequence>MTNRPPSPFHNLRHPKSTNIKHPLPPPPITGGYSQPFNGNHCQVISLQERECTDNPSDNVISQKRNSTGVTISREKEDNNVSVSVSVSNPARPVPSTSKRSGARKMTENGEKVPRPDAASKGSGMRSNTKKSSDSMPGPATTSTRKLTSLDLLPSTSASIPANCRMGDASPCETASDHPNVEKQPISKSQNPRPSRTISGSQPSHSSDGQHQNVPSSSLPAQSSALPAQLASRPKQVNVPPRSAGLEPAKIILKITPTVFSSSQQESLARPPQIQTTPNARKRKLDIPNTVPGTSSRRPISTHSGSNPKLLISSRSANFEPSTAAPPTAPTSLLTGKAVAKSPQTKEIDTSRQRRLDTGNSSQDKSSKHSISAKPASHLKQVVAPPQSAGTSTTPLPVPSILPPVGKIFIESPPSQASTNIRKRKLDISKSCQDGSSKRPKLGLGLAEHTRPRMTADVIDLTNIDDDDDGDGDVDMQYIDHRSPSTKVKPERVSPRTHSRRSKPQQRSNIQTSLDDPMVDAIGVNPQDDVRRQSPPHISIQQIDLTKPLDSDEIWKIACNTHDRFWTLCSKKLVVSGEEFGGSSEWKRRLKNIKQSQVRENDRKKMPTRSIKQSLPFLPRNLRAGITHLSRLGFPYLKNKDTAKIIAPKCFQRFWDEWDNREGNVQICRETRILVVKLGRFEFDNAYIPAVSGPKPDSVTISFLRGGITEPLFRKNFRLKDFEFHPTGMNIYAPFPIEYSRLYGDRSPLSMRATFRSGNQLWKHVFLSERIGHIEPNGNFVTRCEPITLRTTTISDQSILRLLPPPIWAVDPAPPLRPLPRKIIDKPSSCDHTQVRFTDSAGGSHQRICGLDDKLIEKLDSEEEVATYLAVIHGGNFQVRSKREEADGRKVAHVELLQIGLATEEQPIEDDVRRQNVTGEYLDGILSTADLVREPLTEIGNFTAGSPLLNPAPSRNVSKVSEYDVPTDDLPSEQQSLPNVPPIPRIEINNALLVPGPRTEQVKEKSSTPVITVPALGPLSITITDAGSATKGNDTIDTIKDVPQIDTIVVESLKDTLSTISDIEKDAQTMKPTSNGLAGPYMSDRNNEYTNWSTRIDPGTLADLFPALDEVWDGGKIRHLIRDHEEAVIWTRYHLTEGQRFLACCWNRWVYEKGPIPVSSRLKYYLSFIEAYGQVMIRAGITREIGDLLQIHWRDKYISLKEMGEVLKVWNEISGFHAKLKEAREDKQKEKGTRPITRN</sequence>
<organism evidence="2 3">
    <name type="scientific">Kwoniella europaea PYCC6329</name>
    <dbReference type="NCBI Taxonomy" id="1423913"/>
    <lineage>
        <taxon>Eukaryota</taxon>
        <taxon>Fungi</taxon>
        <taxon>Dikarya</taxon>
        <taxon>Basidiomycota</taxon>
        <taxon>Agaricomycotina</taxon>
        <taxon>Tremellomycetes</taxon>
        <taxon>Tremellales</taxon>
        <taxon>Cryptococcaceae</taxon>
        <taxon>Kwoniella</taxon>
    </lineage>
</organism>
<feature type="compositionally biased region" description="Polar residues" evidence="1">
    <location>
        <begin position="54"/>
        <end position="71"/>
    </location>
</feature>
<dbReference type="RefSeq" id="XP_066082780.1">
    <property type="nucleotide sequence ID" value="XM_066226683.1"/>
</dbReference>
<feature type="region of interest" description="Disordered" evidence="1">
    <location>
        <begin position="1"/>
        <end position="243"/>
    </location>
</feature>
<feature type="compositionally biased region" description="Basic residues" evidence="1">
    <location>
        <begin position="495"/>
        <end position="504"/>
    </location>
</feature>
<feature type="region of interest" description="Disordered" evidence="1">
    <location>
        <begin position="462"/>
        <end position="519"/>
    </location>
</feature>
<feature type="compositionally biased region" description="Polar residues" evidence="1">
    <location>
        <begin position="291"/>
        <end position="320"/>
    </location>
</feature>
<feature type="compositionally biased region" description="Polar residues" evidence="1">
    <location>
        <begin position="32"/>
        <end position="46"/>
    </location>
</feature>
<feature type="compositionally biased region" description="Basic and acidic residues" evidence="1">
    <location>
        <begin position="478"/>
        <end position="494"/>
    </location>
</feature>
<feature type="region of interest" description="Disordered" evidence="1">
    <location>
        <begin position="962"/>
        <end position="982"/>
    </location>
</feature>
<feature type="region of interest" description="Disordered" evidence="1">
    <location>
        <begin position="261"/>
        <end position="398"/>
    </location>
</feature>
<dbReference type="AlphaFoldDB" id="A0AAX4KFJ9"/>
<feature type="compositionally biased region" description="Basic and acidic residues" evidence="1">
    <location>
        <begin position="344"/>
        <end position="357"/>
    </location>
</feature>
<feature type="compositionally biased region" description="Low complexity" evidence="1">
    <location>
        <begin position="361"/>
        <end position="372"/>
    </location>
</feature>
<dbReference type="GeneID" id="91101688"/>
<accession>A0AAX4KFJ9</accession>
<feature type="compositionally biased region" description="Polar residues" evidence="1">
    <location>
        <begin position="186"/>
        <end position="214"/>
    </location>
</feature>
<protein>
    <recommendedName>
        <fullName evidence="4">Polycomb protein VEFS-Box domain-containing protein</fullName>
    </recommendedName>
</protein>
<proteinExistence type="predicted"/>